<dbReference type="PROSITE" id="PS50979">
    <property type="entry name" value="BC"/>
    <property type="match status" value="1"/>
</dbReference>
<keyword evidence="7" id="KW-1185">Reference proteome</keyword>
<name>A0ABU8WZW2_9BURK</name>
<keyword evidence="4" id="KW-0092">Biotin</keyword>
<reference evidence="6 7" key="1">
    <citation type="submission" date="2024-03" db="EMBL/GenBank/DDBJ databases">
        <title>Novel species of the genus Variovorax.</title>
        <authorList>
            <person name="Liu Q."/>
            <person name="Xin Y.-H."/>
        </authorList>
    </citation>
    <scope>NUCLEOTIDE SEQUENCE [LARGE SCALE GENOMIC DNA]</scope>
    <source>
        <strain evidence="6 7">KACC 18900</strain>
    </source>
</reference>
<feature type="non-terminal residue" evidence="6">
    <location>
        <position position="43"/>
    </location>
</feature>
<keyword evidence="1" id="KW-0436">Ligase</keyword>
<dbReference type="InterPro" id="IPR005481">
    <property type="entry name" value="BC-like_N"/>
</dbReference>
<dbReference type="InterPro" id="IPR050856">
    <property type="entry name" value="Biotin_carboxylase_complex"/>
</dbReference>
<dbReference type="PANTHER" id="PTHR18866:SF33">
    <property type="entry name" value="METHYLCROTONOYL-COA CARBOXYLASE SUBUNIT ALPHA, MITOCHONDRIAL-RELATED"/>
    <property type="match status" value="1"/>
</dbReference>
<protein>
    <submittedName>
        <fullName evidence="6">Biotin carboxylase N-terminal domain-containing protein</fullName>
    </submittedName>
</protein>
<accession>A0ABU8WZW2</accession>
<comment type="caution">
    <text evidence="6">The sequence shown here is derived from an EMBL/GenBank/DDBJ whole genome shotgun (WGS) entry which is preliminary data.</text>
</comment>
<dbReference type="InterPro" id="IPR011764">
    <property type="entry name" value="Biotin_carboxylation_dom"/>
</dbReference>
<dbReference type="SUPFAM" id="SSF52440">
    <property type="entry name" value="PreATP-grasp domain"/>
    <property type="match status" value="1"/>
</dbReference>
<evidence type="ECO:0000256" key="2">
    <source>
        <dbReference type="ARBA" id="ARBA00022741"/>
    </source>
</evidence>
<feature type="domain" description="Biotin carboxylation" evidence="5">
    <location>
        <begin position="1"/>
        <end position="43"/>
    </location>
</feature>
<evidence type="ECO:0000259" key="5">
    <source>
        <dbReference type="PROSITE" id="PS50979"/>
    </source>
</evidence>
<evidence type="ECO:0000313" key="6">
    <source>
        <dbReference type="EMBL" id="MEJ8852914.1"/>
    </source>
</evidence>
<evidence type="ECO:0000256" key="4">
    <source>
        <dbReference type="ARBA" id="ARBA00023267"/>
    </source>
</evidence>
<dbReference type="EMBL" id="JBBKZT010000107">
    <property type="protein sequence ID" value="MEJ8852914.1"/>
    <property type="molecule type" value="Genomic_DNA"/>
</dbReference>
<sequence>MFKKILIANRGEIACRVIKTAKKMGILTVAVYSDADKEARHVE</sequence>
<dbReference type="InterPro" id="IPR016185">
    <property type="entry name" value="PreATP-grasp_dom_sf"/>
</dbReference>
<organism evidence="6 7">
    <name type="scientific">Variovorax rhizosphaerae</name>
    <dbReference type="NCBI Taxonomy" id="1836200"/>
    <lineage>
        <taxon>Bacteria</taxon>
        <taxon>Pseudomonadati</taxon>
        <taxon>Pseudomonadota</taxon>
        <taxon>Betaproteobacteria</taxon>
        <taxon>Burkholderiales</taxon>
        <taxon>Comamonadaceae</taxon>
        <taxon>Variovorax</taxon>
    </lineage>
</organism>
<keyword evidence="2" id="KW-0547">Nucleotide-binding</keyword>
<evidence type="ECO:0000256" key="3">
    <source>
        <dbReference type="ARBA" id="ARBA00022840"/>
    </source>
</evidence>
<gene>
    <name evidence="6" type="ORF">WKW82_40515</name>
</gene>
<proteinExistence type="predicted"/>
<dbReference type="Gene3D" id="3.40.50.20">
    <property type="match status" value="1"/>
</dbReference>
<evidence type="ECO:0000256" key="1">
    <source>
        <dbReference type="ARBA" id="ARBA00022598"/>
    </source>
</evidence>
<dbReference type="RefSeq" id="WP_340348849.1">
    <property type="nucleotide sequence ID" value="NZ_JBBKZT010000107.1"/>
</dbReference>
<evidence type="ECO:0000313" key="7">
    <source>
        <dbReference type="Proteomes" id="UP001385892"/>
    </source>
</evidence>
<keyword evidence="3" id="KW-0067">ATP-binding</keyword>
<dbReference type="Pfam" id="PF00289">
    <property type="entry name" value="Biotin_carb_N"/>
    <property type="match status" value="1"/>
</dbReference>
<dbReference type="Proteomes" id="UP001385892">
    <property type="component" value="Unassembled WGS sequence"/>
</dbReference>
<dbReference type="PANTHER" id="PTHR18866">
    <property type="entry name" value="CARBOXYLASE:PYRUVATE/ACETYL-COA/PROPIONYL-COA CARBOXYLASE"/>
    <property type="match status" value="1"/>
</dbReference>